<gene>
    <name evidence="6" type="ORF">Q3O60_04665</name>
</gene>
<sequence>MKTACSAFLLHSLFEGTQEEAIGMNNTFNHLLVIEDIHSTEHYALDRAIAFAKKKHSAITVFKSYYQQMHKMGTESSDDMADFVMQQQREICQHISTLTDQDVSLNIVISWLEPVKYAVRRLIEQSNISLVLKAQSKRHMFDLINGNLDHFLINDLEVPVWLVKPQSQHQELNVLACLDLDQDNAAHQMVNDKILQTSQQLVPALQSQLHVVNCCGGESVSVRIQYDKASGFKQALSPQQEHQAKLEPYLTRNHLDSDCGHIRVGLPDDEIPAAVHSFHAQLAIIGNQHLHSKVARFWGNTTHYLVQHIPCDVLVVKPCDIKRHTAKSAVPKRLWQSKQLLSRLSGMLTHK</sequence>
<dbReference type="EMBL" id="JAUZVZ010000005">
    <property type="protein sequence ID" value="MDP4535482.1"/>
    <property type="molecule type" value="Genomic_DNA"/>
</dbReference>
<comment type="subcellular location">
    <subcellularLocation>
        <location evidence="1">Cytoplasm</location>
    </subcellularLocation>
</comment>
<accession>A0ABT9GWR9</accession>
<organism evidence="6 7">
    <name type="scientific">Alkalimonas collagenimarina</name>
    <dbReference type="NCBI Taxonomy" id="400390"/>
    <lineage>
        <taxon>Bacteria</taxon>
        <taxon>Pseudomonadati</taxon>
        <taxon>Pseudomonadota</taxon>
        <taxon>Gammaproteobacteria</taxon>
        <taxon>Alkalimonas</taxon>
    </lineage>
</organism>
<comment type="function">
    <text evidence="4">Required for resistance to DNA-damaging agents.</text>
</comment>
<dbReference type="SUPFAM" id="SSF52402">
    <property type="entry name" value="Adenine nucleotide alpha hydrolases-like"/>
    <property type="match status" value="2"/>
</dbReference>
<proteinExistence type="inferred from homology"/>
<dbReference type="PANTHER" id="PTHR47892">
    <property type="entry name" value="UNIVERSAL STRESS PROTEIN E"/>
    <property type="match status" value="1"/>
</dbReference>
<comment type="similarity">
    <text evidence="2">Belongs to the universal stress protein A family.</text>
</comment>
<evidence type="ECO:0000256" key="1">
    <source>
        <dbReference type="ARBA" id="ARBA00004496"/>
    </source>
</evidence>
<evidence type="ECO:0000256" key="4">
    <source>
        <dbReference type="ARBA" id="ARBA00037131"/>
    </source>
</evidence>
<keyword evidence="3" id="KW-0963">Cytoplasm</keyword>
<evidence type="ECO:0000259" key="5">
    <source>
        <dbReference type="Pfam" id="PF00582"/>
    </source>
</evidence>
<dbReference type="InterPro" id="IPR006016">
    <property type="entry name" value="UspA"/>
</dbReference>
<keyword evidence="7" id="KW-1185">Reference proteome</keyword>
<comment type="caution">
    <text evidence="6">The sequence shown here is derived from an EMBL/GenBank/DDBJ whole genome shotgun (WGS) entry which is preliminary data.</text>
</comment>
<feature type="domain" description="UspA" evidence="5">
    <location>
        <begin position="28"/>
        <end position="164"/>
    </location>
</feature>
<dbReference type="Pfam" id="PF00582">
    <property type="entry name" value="Usp"/>
    <property type="match status" value="2"/>
</dbReference>
<feature type="domain" description="UspA" evidence="5">
    <location>
        <begin position="201"/>
        <end position="317"/>
    </location>
</feature>
<protein>
    <submittedName>
        <fullName evidence="6">Universal stress protein</fullName>
    </submittedName>
</protein>
<reference evidence="6 7" key="1">
    <citation type="submission" date="2023-08" db="EMBL/GenBank/DDBJ databases">
        <authorList>
            <person name="Joshi A."/>
            <person name="Thite S."/>
        </authorList>
    </citation>
    <scope>NUCLEOTIDE SEQUENCE [LARGE SCALE GENOMIC DNA]</scope>
    <source>
        <strain evidence="6 7">AC40</strain>
    </source>
</reference>
<evidence type="ECO:0000256" key="2">
    <source>
        <dbReference type="ARBA" id="ARBA00008791"/>
    </source>
</evidence>
<dbReference type="Gene3D" id="3.40.50.12370">
    <property type="match status" value="1"/>
</dbReference>
<dbReference type="PANTHER" id="PTHR47892:SF1">
    <property type="entry name" value="UNIVERSAL STRESS PROTEIN E"/>
    <property type="match status" value="1"/>
</dbReference>
<evidence type="ECO:0000313" key="7">
    <source>
        <dbReference type="Proteomes" id="UP001231616"/>
    </source>
</evidence>
<evidence type="ECO:0000256" key="3">
    <source>
        <dbReference type="ARBA" id="ARBA00022490"/>
    </source>
</evidence>
<dbReference type="Proteomes" id="UP001231616">
    <property type="component" value="Unassembled WGS sequence"/>
</dbReference>
<dbReference type="RefSeq" id="WP_305892749.1">
    <property type="nucleotide sequence ID" value="NZ_JAUZVZ010000005.1"/>
</dbReference>
<name>A0ABT9GWR9_9GAMM</name>
<evidence type="ECO:0000313" key="6">
    <source>
        <dbReference type="EMBL" id="MDP4535482.1"/>
    </source>
</evidence>